<evidence type="ECO:0000259" key="1">
    <source>
        <dbReference type="Pfam" id="PF13460"/>
    </source>
</evidence>
<dbReference type="InterPro" id="IPR052718">
    <property type="entry name" value="NmrA-type_oxidoreductase"/>
</dbReference>
<name>A0AA45R5C9_9PSEU</name>
<dbReference type="PANTHER" id="PTHR47129:SF1">
    <property type="entry name" value="NMRA-LIKE DOMAIN-CONTAINING PROTEIN"/>
    <property type="match status" value="1"/>
</dbReference>
<dbReference type="Proteomes" id="UP000677152">
    <property type="component" value="Chromosome"/>
</dbReference>
<accession>A0AA45R5C9</accession>
<organism evidence="2 3">
    <name type="scientific">Actinosynnema pretiosum subsp. pretiosum</name>
    <dbReference type="NCBI Taxonomy" id="103721"/>
    <lineage>
        <taxon>Bacteria</taxon>
        <taxon>Bacillati</taxon>
        <taxon>Actinomycetota</taxon>
        <taxon>Actinomycetes</taxon>
        <taxon>Pseudonocardiales</taxon>
        <taxon>Pseudonocardiaceae</taxon>
        <taxon>Actinosynnema</taxon>
    </lineage>
</organism>
<dbReference type="InterPro" id="IPR016040">
    <property type="entry name" value="NAD(P)-bd_dom"/>
</dbReference>
<dbReference type="InterPro" id="IPR036291">
    <property type="entry name" value="NAD(P)-bd_dom_sf"/>
</dbReference>
<dbReference type="CDD" id="cd05269">
    <property type="entry name" value="TMR_SDR_a"/>
    <property type="match status" value="1"/>
</dbReference>
<evidence type="ECO:0000313" key="2">
    <source>
        <dbReference type="EMBL" id="QUF05821.1"/>
    </source>
</evidence>
<dbReference type="AlphaFoldDB" id="A0AA45R5C9"/>
<dbReference type="Gene3D" id="3.90.25.10">
    <property type="entry name" value="UDP-galactose 4-epimerase, domain 1"/>
    <property type="match status" value="1"/>
</dbReference>
<evidence type="ECO:0000313" key="3">
    <source>
        <dbReference type="Proteomes" id="UP000677152"/>
    </source>
</evidence>
<dbReference type="Gene3D" id="3.40.50.720">
    <property type="entry name" value="NAD(P)-binding Rossmann-like Domain"/>
    <property type="match status" value="1"/>
</dbReference>
<dbReference type="SUPFAM" id="SSF51735">
    <property type="entry name" value="NAD(P)-binding Rossmann-fold domains"/>
    <property type="match status" value="1"/>
</dbReference>
<dbReference type="Pfam" id="PF13460">
    <property type="entry name" value="NAD_binding_10"/>
    <property type="match status" value="1"/>
</dbReference>
<feature type="domain" description="NAD(P)-binding" evidence="1">
    <location>
        <begin position="6"/>
        <end position="176"/>
    </location>
</feature>
<reference evidence="2" key="1">
    <citation type="submission" date="2021-04" db="EMBL/GenBank/DDBJ databases">
        <title>Genomic sequence of Actinosynnema pretiosum subsp. pretiosum ATCC 31280 (C-14919).</title>
        <authorList>
            <person name="Bai L."/>
            <person name="Wang X."/>
            <person name="Xiao Y."/>
        </authorList>
    </citation>
    <scope>NUCLEOTIDE SEQUENCE</scope>
    <source>
        <strain evidence="2">ATCC 31280</strain>
    </source>
</reference>
<gene>
    <name evidence="2" type="ORF">KCV87_06990</name>
</gene>
<proteinExistence type="predicted"/>
<protein>
    <submittedName>
        <fullName evidence="2">SDR family oxidoreductase</fullName>
    </submittedName>
</protein>
<dbReference type="EMBL" id="CP073249">
    <property type="protein sequence ID" value="QUF05821.1"/>
    <property type="molecule type" value="Genomic_DNA"/>
</dbReference>
<dbReference type="PANTHER" id="PTHR47129">
    <property type="entry name" value="QUINONE OXIDOREDUCTASE 2"/>
    <property type="match status" value="1"/>
</dbReference>
<sequence>MIVVTGATGQLGRLVIAALRERGAAVTAAVRDLDKAADLGVPARLADYDRPETLVAAFEGATRVLLISGTDPNRAEQHRAVVDAAKAAGVELLAYTSVLGAPTSTLGVAPDHVATEEHIRASGVPFAFLRNGWYHENYDQTARQGAETGVIAGAAGNGLVASAARADYAEAAAVVLTGDGFANTAHELSGDTAWAMPELADAIAAAAGTEVVYRDLPLAEHRASLLAAGLPEPVADFVSGIDASIARGELAATPGELSALIGRPTTPLREWAATALKQS</sequence>